<sequence>MSGIVDLKILLKSMSPELQSDEYVFCSLPGEYGDYQHLMPLASFREKEGLTLVVTKNHAEQEGIEFESTFKVITLTIHSSLDAVGLTAEVARKLTEHNISANVIAAYYHDHILVQTEKADAAMLALSEFSA</sequence>
<feature type="domain" description="CASTOR ACT" evidence="2">
    <location>
        <begin position="71"/>
        <end position="128"/>
    </location>
</feature>
<protein>
    <submittedName>
        <fullName evidence="3">Transporter</fullName>
    </submittedName>
</protein>
<evidence type="ECO:0000259" key="2">
    <source>
        <dbReference type="Pfam" id="PF13840"/>
    </source>
</evidence>
<dbReference type="EMBL" id="MAJU01000008">
    <property type="protein sequence ID" value="OCH22170.1"/>
    <property type="molecule type" value="Genomic_DNA"/>
</dbReference>
<reference evidence="3 4" key="1">
    <citation type="submission" date="2016-06" db="EMBL/GenBank/DDBJ databases">
        <authorList>
            <person name="Kjaerup R.B."/>
            <person name="Dalgaard T.S."/>
            <person name="Juul-Madsen H.R."/>
        </authorList>
    </citation>
    <scope>NUCLEOTIDE SEQUENCE [LARGE SCALE GENOMIC DNA]</scope>
    <source>
        <strain evidence="3 4">1S159</strain>
    </source>
</reference>
<dbReference type="InterPro" id="IPR027795">
    <property type="entry name" value="CASTOR_ACT_dom"/>
</dbReference>
<dbReference type="Pfam" id="PF10000">
    <property type="entry name" value="ACT_3"/>
    <property type="match status" value="1"/>
</dbReference>
<accession>A0A1B9P1D0</accession>
<dbReference type="PANTHER" id="PTHR39199">
    <property type="entry name" value="BLR5128 PROTEIN"/>
    <property type="match status" value="1"/>
</dbReference>
<dbReference type="AlphaFoldDB" id="A0A1B9P1D0"/>
<dbReference type="STRING" id="688.A6E04_09995"/>
<proteinExistence type="predicted"/>
<dbReference type="InterPro" id="IPR018717">
    <property type="entry name" value="DUF2241"/>
</dbReference>
<dbReference type="Proteomes" id="UP000093523">
    <property type="component" value="Unassembled WGS sequence"/>
</dbReference>
<evidence type="ECO:0000313" key="3">
    <source>
        <dbReference type="EMBL" id="OCH22170.1"/>
    </source>
</evidence>
<dbReference type="SUPFAM" id="SSF55021">
    <property type="entry name" value="ACT-like"/>
    <property type="match status" value="2"/>
</dbReference>
<gene>
    <name evidence="3" type="ORF">A6E04_09995</name>
</gene>
<evidence type="ECO:0000259" key="1">
    <source>
        <dbReference type="Pfam" id="PF10000"/>
    </source>
</evidence>
<evidence type="ECO:0000313" key="4">
    <source>
        <dbReference type="Proteomes" id="UP000093523"/>
    </source>
</evidence>
<dbReference type="InterPro" id="IPR045865">
    <property type="entry name" value="ACT-like_dom_sf"/>
</dbReference>
<comment type="caution">
    <text evidence="3">The sequence shown here is derived from an EMBL/GenBank/DDBJ whole genome shotgun (WGS) entry which is preliminary data.</text>
</comment>
<dbReference type="Pfam" id="PF13840">
    <property type="entry name" value="ACT_7"/>
    <property type="match status" value="1"/>
</dbReference>
<dbReference type="Gene3D" id="3.30.2130.10">
    <property type="entry name" value="VC0802-like"/>
    <property type="match status" value="1"/>
</dbReference>
<dbReference type="PANTHER" id="PTHR39199:SF1">
    <property type="entry name" value="BLR5128 PROTEIN"/>
    <property type="match status" value="1"/>
</dbReference>
<feature type="domain" description="DUF2241" evidence="1">
    <location>
        <begin position="2"/>
        <end position="70"/>
    </location>
</feature>
<name>A0A1B9P1D0_ALILO</name>
<organism evidence="3 4">
    <name type="scientific">Aliivibrio logei</name>
    <name type="common">Vibrio logei</name>
    <dbReference type="NCBI Taxonomy" id="688"/>
    <lineage>
        <taxon>Bacteria</taxon>
        <taxon>Pseudomonadati</taxon>
        <taxon>Pseudomonadota</taxon>
        <taxon>Gammaproteobacteria</taxon>
        <taxon>Vibrionales</taxon>
        <taxon>Vibrionaceae</taxon>
        <taxon>Aliivibrio</taxon>
    </lineage>
</organism>
<dbReference type="OrthoDB" id="517867at2"/>
<dbReference type="RefSeq" id="WP_017022912.1">
    <property type="nucleotide sequence ID" value="NZ_CAWMPN010000008.1"/>
</dbReference>